<dbReference type="OrthoDB" id="277931at2759"/>
<feature type="region of interest" description="Disordered" evidence="6">
    <location>
        <begin position="1040"/>
        <end position="1091"/>
    </location>
</feature>
<evidence type="ECO:0000256" key="2">
    <source>
        <dbReference type="ARBA" id="ARBA00009824"/>
    </source>
</evidence>
<feature type="region of interest" description="Disordered" evidence="6">
    <location>
        <begin position="756"/>
        <end position="818"/>
    </location>
</feature>
<dbReference type="Proteomes" id="UP000813824">
    <property type="component" value="Unassembled WGS sequence"/>
</dbReference>
<dbReference type="InterPro" id="IPR029058">
    <property type="entry name" value="AB_hydrolase_fold"/>
</dbReference>
<accession>A0A8K0XNJ4</accession>
<reference evidence="8" key="1">
    <citation type="journal article" date="2021" name="New Phytol.">
        <title>Evolutionary innovations through gain and loss of genes in the ectomycorrhizal Boletales.</title>
        <authorList>
            <person name="Wu G."/>
            <person name="Miyauchi S."/>
            <person name="Morin E."/>
            <person name="Kuo A."/>
            <person name="Drula E."/>
            <person name="Varga T."/>
            <person name="Kohler A."/>
            <person name="Feng B."/>
            <person name="Cao Y."/>
            <person name="Lipzen A."/>
            <person name="Daum C."/>
            <person name="Hundley H."/>
            <person name="Pangilinan J."/>
            <person name="Johnson J."/>
            <person name="Barry K."/>
            <person name="LaButti K."/>
            <person name="Ng V."/>
            <person name="Ahrendt S."/>
            <person name="Min B."/>
            <person name="Choi I.G."/>
            <person name="Park H."/>
            <person name="Plett J.M."/>
            <person name="Magnuson J."/>
            <person name="Spatafora J.W."/>
            <person name="Nagy L.G."/>
            <person name="Henrissat B."/>
            <person name="Grigoriev I.V."/>
            <person name="Yang Z.L."/>
            <person name="Xu J."/>
            <person name="Martin F.M."/>
        </authorList>
    </citation>
    <scope>NUCLEOTIDE SEQUENCE</scope>
    <source>
        <strain evidence="8">KKN 215</strain>
    </source>
</reference>
<evidence type="ECO:0000313" key="8">
    <source>
        <dbReference type="EMBL" id="KAH8094747.1"/>
    </source>
</evidence>
<sequence>MPIAPPPIAPIEADLFEDDEEGWQDMPIVRDTDDIALGLDEEDQKKYKYVPPAAKKELSSGAVGNATGNVMDVDYKGNEWRSKVDQNESEYTRLRMNEEDESDEVHMRTRYLFDEDKAMTPLSQMQATKDLLTEAQRIAYVGLCALTTKEMAHRLKDVKHKELNNAIKSMELWSLKIMGRLYYHMELATEEQKMIDSLSLHGIEAKDLVPALMTTHTVANPEYDPVEAKREAERREAAAADLFGSLEDDSEDIARISHTPKPSDNPSSPTPPDGAPKVVQTTTRVLETTTAASMPGVSTQLSTTEKDVTLDIRWTVLCDLFLILIADSVYDARSRVLLEQVALKLGLGWLDVVKFERRVTEALEIQEEVEKTENRDVIENVQKNSKKRRYMMLGLATLGGGLVIGLSAGLLAPVIGAGIGAALGTIGIGGTTGFLAGAGGAAVITTGGVLTGSGIAAKGMARRTQYVRTFDLLPLHNNKRVNCILTVPGFLNGKLDDVRLPFSVLDPVVGDVFSVLWEPEMIQETGSALKILTGEVLTQIAQTALQATVMSALMTALQWPIILTKLGYLIDNPWNNALDRAKAAGSVLADVLIQRHLGVRPITLIGFSLGARVIFYALVELAKQKAYGIVQDVVILGTTVTAPTRTWNQTRSVVSGRYVNGYARNDWVLNYLFRATSGGLNTVAGLRPIEDVPGIENVDVTDKISGHMSYRTFMPLILDQLGFPVSADYFDEPEEPDFEGDRVVVREEETAKKKSWFSLKKKTSTPSARPPTRPPGTSSSFHKKTASTPSTHSVDDDLPPRMETPPPGYSEKDRASASEISTGEIADAAESLPPAYAGFDIQAIKAVVGTSGNVSEEQQIPAPTATRLNPLHIPPPTHRSESAPLSIPESPSTTPKGRSSLDLPSISDRSEPLAGPSTIPSHRDLSNHFSRSMSLNNLRDEPVEDMTSFPSYTPSSAEYTPQAFPALSFGGADGSISSSWHAEPERTPSQSDQYPNDRPSYNSLHLSDTSSVSAGGYTTFGSFAPNTFVPPDTAGLSFGGMDGSITFSPSPSPRVERDPWDIPSPSFGNGNPLRKKSSATASTLNLNPWQS</sequence>
<feature type="region of interest" description="Disordered" evidence="6">
    <location>
        <begin position="936"/>
        <end position="955"/>
    </location>
</feature>
<evidence type="ECO:0000256" key="5">
    <source>
        <dbReference type="ARBA" id="ARBA00023136"/>
    </source>
</evidence>
<organism evidence="8 9">
    <name type="scientific">Cristinia sonorae</name>
    <dbReference type="NCBI Taxonomy" id="1940300"/>
    <lineage>
        <taxon>Eukaryota</taxon>
        <taxon>Fungi</taxon>
        <taxon>Dikarya</taxon>
        <taxon>Basidiomycota</taxon>
        <taxon>Agaricomycotina</taxon>
        <taxon>Agaricomycetes</taxon>
        <taxon>Agaricomycetidae</taxon>
        <taxon>Agaricales</taxon>
        <taxon>Pleurotineae</taxon>
        <taxon>Stephanosporaceae</taxon>
        <taxon>Cristinia</taxon>
    </lineage>
</organism>
<evidence type="ECO:0008006" key="10">
    <source>
        <dbReference type="Google" id="ProtNLM"/>
    </source>
</evidence>
<dbReference type="EMBL" id="JAEVFJ010000025">
    <property type="protein sequence ID" value="KAH8094747.1"/>
    <property type="molecule type" value="Genomic_DNA"/>
</dbReference>
<protein>
    <recommendedName>
        <fullName evidence="10">DUF726-domain-containing protein</fullName>
    </recommendedName>
</protein>
<name>A0A8K0XNJ4_9AGAR</name>
<keyword evidence="9" id="KW-1185">Reference proteome</keyword>
<evidence type="ECO:0000256" key="4">
    <source>
        <dbReference type="ARBA" id="ARBA00022989"/>
    </source>
</evidence>
<keyword evidence="3 7" id="KW-0812">Transmembrane</keyword>
<proteinExistence type="inferred from homology"/>
<evidence type="ECO:0000256" key="1">
    <source>
        <dbReference type="ARBA" id="ARBA00004141"/>
    </source>
</evidence>
<dbReference type="PANTHER" id="PTHR17920:SF3">
    <property type="entry name" value="TRANSMEMBRANE AND COILED-COIL DOMAIN-CONTAINING PROTEIN 4"/>
    <property type="match status" value="1"/>
</dbReference>
<keyword evidence="5 7" id="KW-0472">Membrane</keyword>
<dbReference type="Pfam" id="PF05277">
    <property type="entry name" value="DUF726"/>
    <property type="match status" value="1"/>
</dbReference>
<feature type="transmembrane region" description="Helical" evidence="7">
    <location>
        <begin position="393"/>
        <end position="422"/>
    </location>
</feature>
<feature type="region of interest" description="Disordered" evidence="6">
    <location>
        <begin position="855"/>
        <end position="928"/>
    </location>
</feature>
<feature type="compositionally biased region" description="Polar residues" evidence="6">
    <location>
        <begin position="1078"/>
        <end position="1091"/>
    </location>
</feature>
<feature type="transmembrane region" description="Helical" evidence="7">
    <location>
        <begin position="434"/>
        <end position="457"/>
    </location>
</feature>
<evidence type="ECO:0000256" key="6">
    <source>
        <dbReference type="SAM" id="MobiDB-lite"/>
    </source>
</evidence>
<comment type="caution">
    <text evidence="8">The sequence shown here is derived from an EMBL/GenBank/DDBJ whole genome shotgun (WGS) entry which is preliminary data.</text>
</comment>
<dbReference type="GO" id="GO:0016020">
    <property type="term" value="C:membrane"/>
    <property type="evidence" value="ECO:0007669"/>
    <property type="project" value="UniProtKB-SubCell"/>
</dbReference>
<comment type="subcellular location">
    <subcellularLocation>
        <location evidence="1">Membrane</location>
        <topology evidence="1">Multi-pass membrane protein</topology>
    </subcellularLocation>
</comment>
<feature type="region of interest" description="Disordered" evidence="6">
    <location>
        <begin position="255"/>
        <end position="279"/>
    </location>
</feature>
<comment type="similarity">
    <text evidence="2">Belongs to the TMCO4 family.</text>
</comment>
<evidence type="ECO:0000256" key="7">
    <source>
        <dbReference type="SAM" id="Phobius"/>
    </source>
</evidence>
<dbReference type="PANTHER" id="PTHR17920">
    <property type="entry name" value="TRANSMEMBRANE AND COILED-COIL DOMAIN-CONTAINING PROTEIN 4 TMCO4"/>
    <property type="match status" value="1"/>
</dbReference>
<gene>
    <name evidence="8" type="ORF">BXZ70DRAFT_947387</name>
</gene>
<feature type="region of interest" description="Disordered" evidence="6">
    <location>
        <begin position="975"/>
        <end position="1007"/>
    </location>
</feature>
<feature type="compositionally biased region" description="Polar residues" evidence="6">
    <location>
        <begin position="987"/>
        <end position="1007"/>
    </location>
</feature>
<dbReference type="AlphaFoldDB" id="A0A8K0XNJ4"/>
<dbReference type="SUPFAM" id="SSF53474">
    <property type="entry name" value="alpha/beta-Hydrolases"/>
    <property type="match status" value="1"/>
</dbReference>
<dbReference type="InterPro" id="IPR007941">
    <property type="entry name" value="DUF726"/>
</dbReference>
<evidence type="ECO:0000256" key="3">
    <source>
        <dbReference type="ARBA" id="ARBA00022692"/>
    </source>
</evidence>
<keyword evidence="4 7" id="KW-1133">Transmembrane helix</keyword>
<evidence type="ECO:0000313" key="9">
    <source>
        <dbReference type="Proteomes" id="UP000813824"/>
    </source>
</evidence>